<accession>A0A506UA18</accession>
<sequence>MPRLDEPLLALASRLGAMDALLADVHAVHLHDAGGGNPEATGASIGDVPSGWVIARIDSLLEGFVVLLVQLADEIDAVREEWDAFRTEEEESGRGRFFPRGWWSGGSVTRRNALGMRFSHLLGVCDGVDVLHAGATRLLEIACLRAERASKATTRRTLAILEEIRETQEELRALDATLDHAEASFPVAADADSAAKLGLDHAEHRQHREALTVGQAGRRNHLEDWRKQGSRIRHDLDGLLAARGTLRLVGEKAKVETERLVMFASALADDRTADGSDTVPVEMDERREGTVRDLMRARSDGLLSMPECMERKAWVDAALDTHFSGIVSARPEND</sequence>
<dbReference type="AlphaFoldDB" id="A0A506UA18"/>
<dbReference type="RefSeq" id="WP_141165644.1">
    <property type="nucleotide sequence ID" value="NZ_VHLH01000004.1"/>
</dbReference>
<comment type="caution">
    <text evidence="1">The sequence shown here is derived from an EMBL/GenBank/DDBJ whole genome shotgun (WGS) entry which is preliminary data.</text>
</comment>
<name>A0A506UA18_9HYPH</name>
<gene>
    <name evidence="1" type="ORF">FJU11_03535</name>
</gene>
<protein>
    <submittedName>
        <fullName evidence="1">Uncharacterized protein</fullName>
    </submittedName>
</protein>
<keyword evidence="2" id="KW-1185">Reference proteome</keyword>
<proteinExistence type="predicted"/>
<evidence type="ECO:0000313" key="2">
    <source>
        <dbReference type="Proteomes" id="UP000320314"/>
    </source>
</evidence>
<dbReference type="Proteomes" id="UP000320314">
    <property type="component" value="Unassembled WGS sequence"/>
</dbReference>
<dbReference type="EMBL" id="VHLH01000004">
    <property type="protein sequence ID" value="TPW31282.1"/>
    <property type="molecule type" value="Genomic_DNA"/>
</dbReference>
<organism evidence="1 2">
    <name type="scientific">Pararhizobium mangrovi</name>
    <dbReference type="NCBI Taxonomy" id="2590452"/>
    <lineage>
        <taxon>Bacteria</taxon>
        <taxon>Pseudomonadati</taxon>
        <taxon>Pseudomonadota</taxon>
        <taxon>Alphaproteobacteria</taxon>
        <taxon>Hyphomicrobiales</taxon>
        <taxon>Rhizobiaceae</taxon>
        <taxon>Rhizobium/Agrobacterium group</taxon>
        <taxon>Pararhizobium</taxon>
    </lineage>
</organism>
<evidence type="ECO:0000313" key="1">
    <source>
        <dbReference type="EMBL" id="TPW31282.1"/>
    </source>
</evidence>
<reference evidence="1 2" key="1">
    <citation type="submission" date="2019-06" db="EMBL/GenBank/DDBJ databases">
        <authorList>
            <person name="Li M."/>
        </authorList>
    </citation>
    <scope>NUCLEOTIDE SEQUENCE [LARGE SCALE GENOMIC DNA]</scope>
    <source>
        <strain evidence="1 2">BGMRC6574</strain>
    </source>
</reference>